<dbReference type="InterPro" id="IPR050838">
    <property type="entry name" value="Ketopantoate_reductase"/>
</dbReference>
<evidence type="ECO:0000256" key="7">
    <source>
        <dbReference type="ARBA" id="ARBA00022857"/>
    </source>
</evidence>
<dbReference type="EMBL" id="JALIRP010000002">
    <property type="protein sequence ID" value="MCJ8011382.1"/>
    <property type="molecule type" value="Genomic_DNA"/>
</dbReference>
<organism evidence="14 15">
    <name type="scientific">Paenibacillus mangrovi</name>
    <dbReference type="NCBI Taxonomy" id="2931978"/>
    <lineage>
        <taxon>Bacteria</taxon>
        <taxon>Bacillati</taxon>
        <taxon>Bacillota</taxon>
        <taxon>Bacilli</taxon>
        <taxon>Bacillales</taxon>
        <taxon>Paenibacillaceae</taxon>
        <taxon>Paenibacillus</taxon>
    </lineage>
</organism>
<dbReference type="RefSeq" id="WP_244722035.1">
    <property type="nucleotide sequence ID" value="NZ_JALIRP010000002.1"/>
</dbReference>
<evidence type="ECO:0000256" key="3">
    <source>
        <dbReference type="ARBA" id="ARBA00007870"/>
    </source>
</evidence>
<evidence type="ECO:0000256" key="9">
    <source>
        <dbReference type="ARBA" id="ARBA00032024"/>
    </source>
</evidence>
<dbReference type="SUPFAM" id="SSF51735">
    <property type="entry name" value="NAD(P)-binding Rossmann-fold domains"/>
    <property type="match status" value="1"/>
</dbReference>
<evidence type="ECO:0000256" key="10">
    <source>
        <dbReference type="ARBA" id="ARBA00048793"/>
    </source>
</evidence>
<dbReference type="InterPro" id="IPR013752">
    <property type="entry name" value="KPA_reductase"/>
</dbReference>
<evidence type="ECO:0000256" key="6">
    <source>
        <dbReference type="ARBA" id="ARBA00022655"/>
    </source>
</evidence>
<comment type="caution">
    <text evidence="14">The sequence shown here is derived from an EMBL/GenBank/DDBJ whole genome shotgun (WGS) entry which is preliminary data.</text>
</comment>
<evidence type="ECO:0000313" key="15">
    <source>
        <dbReference type="Proteomes" id="UP001139347"/>
    </source>
</evidence>
<evidence type="ECO:0000259" key="13">
    <source>
        <dbReference type="Pfam" id="PF08546"/>
    </source>
</evidence>
<gene>
    <name evidence="14" type="ORF">MUG84_06430</name>
</gene>
<sequence length="326" mass="35506">MIIDLIGGGSLGLLYGGKLAAAGVKVRLWCRSAEQVEQLQMKGILIQNTYGAAEALAKPEAFTAGVIEEFASYWKQEPGQWIFLMTKQKDTEAVCQMSAGLLEQDKLAQDRRPGVVGFQNGYGHMERIERILPGWPLYAAVTTEGAKRTALHEVLHAGMGTTWIGVTEQSNIGREIAVNPDHLVKMLQKAGFSAVLSNDIDSRIYRKLLINAVINPLTALWDISNGELLASDKRMQMMRMLLDEALVVYEACGISCDEDIWEQIVEVCAATAGNTSSMRKDVQDGAATEVDWINGSIVALAGKAGIRAAAHEMVTGIIKGLTIREE</sequence>
<proteinExistence type="inferred from homology"/>
<feature type="domain" description="Ketopantoate reductase N-terminal" evidence="12">
    <location>
        <begin position="5"/>
        <end position="167"/>
    </location>
</feature>
<dbReference type="GO" id="GO:0008677">
    <property type="term" value="F:2-dehydropantoate 2-reductase activity"/>
    <property type="evidence" value="ECO:0007669"/>
    <property type="project" value="UniProtKB-EC"/>
</dbReference>
<accession>A0A9X1WLA9</accession>
<comment type="catalytic activity">
    <reaction evidence="10 11">
        <text>(R)-pantoate + NADP(+) = 2-dehydropantoate + NADPH + H(+)</text>
        <dbReference type="Rhea" id="RHEA:16233"/>
        <dbReference type="ChEBI" id="CHEBI:11561"/>
        <dbReference type="ChEBI" id="CHEBI:15378"/>
        <dbReference type="ChEBI" id="CHEBI:15980"/>
        <dbReference type="ChEBI" id="CHEBI:57783"/>
        <dbReference type="ChEBI" id="CHEBI:58349"/>
        <dbReference type="EC" id="1.1.1.169"/>
    </reaction>
</comment>
<dbReference type="InterPro" id="IPR036291">
    <property type="entry name" value="NAD(P)-bd_dom_sf"/>
</dbReference>
<evidence type="ECO:0000256" key="4">
    <source>
        <dbReference type="ARBA" id="ARBA00013014"/>
    </source>
</evidence>
<dbReference type="InterPro" id="IPR008927">
    <property type="entry name" value="6-PGluconate_DH-like_C_sf"/>
</dbReference>
<protein>
    <recommendedName>
        <fullName evidence="5 11">2-dehydropantoate 2-reductase</fullName>
        <ecNumber evidence="4 11">1.1.1.169</ecNumber>
    </recommendedName>
    <alternativeName>
        <fullName evidence="9 11">Ketopantoate reductase</fullName>
    </alternativeName>
</protein>
<dbReference type="AlphaFoldDB" id="A0A9X1WLA9"/>
<keyword evidence="6 11" id="KW-0566">Pantothenate biosynthesis</keyword>
<dbReference type="Gene3D" id="1.10.1040.10">
    <property type="entry name" value="N-(1-d-carboxylethyl)-l-norvaline Dehydrogenase, domain 2"/>
    <property type="match status" value="1"/>
</dbReference>
<dbReference type="Gene3D" id="3.40.50.720">
    <property type="entry name" value="NAD(P)-binding Rossmann-like Domain"/>
    <property type="match status" value="1"/>
</dbReference>
<reference evidence="14" key="1">
    <citation type="submission" date="2022-04" db="EMBL/GenBank/DDBJ databases">
        <title>Paenibacillus mangrovi sp. nov., a novel endophytic bacterium isolated from bark of Kandelia candel.</title>
        <authorList>
            <person name="Tuo L."/>
        </authorList>
    </citation>
    <scope>NUCLEOTIDE SEQUENCE</scope>
    <source>
        <strain evidence="14">KQZ6P-2</strain>
    </source>
</reference>
<dbReference type="Proteomes" id="UP001139347">
    <property type="component" value="Unassembled WGS sequence"/>
</dbReference>
<dbReference type="PANTHER" id="PTHR43765:SF2">
    <property type="entry name" value="2-DEHYDROPANTOATE 2-REDUCTASE"/>
    <property type="match status" value="1"/>
</dbReference>
<keyword evidence="8 11" id="KW-0560">Oxidoreductase</keyword>
<evidence type="ECO:0000256" key="11">
    <source>
        <dbReference type="RuleBase" id="RU362068"/>
    </source>
</evidence>
<dbReference type="GO" id="GO:0050661">
    <property type="term" value="F:NADP binding"/>
    <property type="evidence" value="ECO:0007669"/>
    <property type="project" value="TreeGrafter"/>
</dbReference>
<dbReference type="EC" id="1.1.1.169" evidence="4 11"/>
<dbReference type="InterPro" id="IPR013332">
    <property type="entry name" value="KPR_N"/>
</dbReference>
<dbReference type="NCBIfam" id="TIGR00745">
    <property type="entry name" value="apbA_panE"/>
    <property type="match status" value="1"/>
</dbReference>
<evidence type="ECO:0000259" key="12">
    <source>
        <dbReference type="Pfam" id="PF02558"/>
    </source>
</evidence>
<feature type="domain" description="Ketopantoate reductase C-terminal" evidence="13">
    <location>
        <begin position="199"/>
        <end position="320"/>
    </location>
</feature>
<dbReference type="InterPro" id="IPR003710">
    <property type="entry name" value="ApbA"/>
</dbReference>
<dbReference type="Pfam" id="PF02558">
    <property type="entry name" value="ApbA"/>
    <property type="match status" value="1"/>
</dbReference>
<dbReference type="PANTHER" id="PTHR43765">
    <property type="entry name" value="2-DEHYDROPANTOATE 2-REDUCTASE-RELATED"/>
    <property type="match status" value="1"/>
</dbReference>
<keyword evidence="7 11" id="KW-0521">NADP</keyword>
<dbReference type="GO" id="GO:0015940">
    <property type="term" value="P:pantothenate biosynthetic process"/>
    <property type="evidence" value="ECO:0007669"/>
    <property type="project" value="UniProtKB-KW"/>
</dbReference>
<dbReference type="InterPro" id="IPR013328">
    <property type="entry name" value="6PGD_dom2"/>
</dbReference>
<evidence type="ECO:0000256" key="2">
    <source>
        <dbReference type="ARBA" id="ARBA00004994"/>
    </source>
</evidence>
<keyword evidence="15" id="KW-1185">Reference proteome</keyword>
<evidence type="ECO:0000256" key="8">
    <source>
        <dbReference type="ARBA" id="ARBA00023002"/>
    </source>
</evidence>
<name>A0A9X1WLA9_9BACL</name>
<evidence type="ECO:0000256" key="1">
    <source>
        <dbReference type="ARBA" id="ARBA00002919"/>
    </source>
</evidence>
<comment type="similarity">
    <text evidence="3 11">Belongs to the ketopantoate reductase family.</text>
</comment>
<evidence type="ECO:0000313" key="14">
    <source>
        <dbReference type="EMBL" id="MCJ8011382.1"/>
    </source>
</evidence>
<comment type="function">
    <text evidence="1 11">Catalyzes the NADPH-dependent reduction of ketopantoate into pantoic acid.</text>
</comment>
<dbReference type="SUPFAM" id="SSF48179">
    <property type="entry name" value="6-phosphogluconate dehydrogenase C-terminal domain-like"/>
    <property type="match status" value="1"/>
</dbReference>
<comment type="pathway">
    <text evidence="2 11">Cofactor biosynthesis; (R)-pantothenate biosynthesis; (R)-pantoate from 3-methyl-2-oxobutanoate: step 2/2.</text>
</comment>
<dbReference type="Pfam" id="PF08546">
    <property type="entry name" value="ApbA_C"/>
    <property type="match status" value="1"/>
</dbReference>
<evidence type="ECO:0000256" key="5">
    <source>
        <dbReference type="ARBA" id="ARBA00019465"/>
    </source>
</evidence>
<dbReference type="GO" id="GO:0005737">
    <property type="term" value="C:cytoplasm"/>
    <property type="evidence" value="ECO:0007669"/>
    <property type="project" value="TreeGrafter"/>
</dbReference>